<evidence type="ECO:0000256" key="5">
    <source>
        <dbReference type="ARBA" id="ARBA00022741"/>
    </source>
</evidence>
<dbReference type="RefSeq" id="WP_103679843.1">
    <property type="nucleotide sequence ID" value="NZ_LPWH01000054.1"/>
</dbReference>
<dbReference type="Gene3D" id="3.40.50.300">
    <property type="entry name" value="P-loop containing nucleotide triphosphate hydrolases"/>
    <property type="match status" value="1"/>
</dbReference>
<evidence type="ECO:0000256" key="7">
    <source>
        <dbReference type="ARBA" id="ARBA00022989"/>
    </source>
</evidence>
<dbReference type="Proteomes" id="UP000237350">
    <property type="component" value="Unassembled WGS sequence"/>
</dbReference>
<dbReference type="Gene3D" id="1.20.1560.10">
    <property type="entry name" value="ABC transporter type 1, transmembrane domain"/>
    <property type="match status" value="1"/>
</dbReference>
<dbReference type="PROSITE" id="PS50893">
    <property type="entry name" value="ABC_TRANSPORTER_2"/>
    <property type="match status" value="1"/>
</dbReference>
<dbReference type="PANTHER" id="PTHR43394">
    <property type="entry name" value="ATP-DEPENDENT PERMEASE MDL1, MITOCHONDRIAL"/>
    <property type="match status" value="1"/>
</dbReference>
<dbReference type="InterPro" id="IPR039421">
    <property type="entry name" value="Type_1_exporter"/>
</dbReference>
<dbReference type="PROSITE" id="PS50929">
    <property type="entry name" value="ABC_TM1F"/>
    <property type="match status" value="1"/>
</dbReference>
<feature type="domain" description="ABC transmembrane type-1" evidence="11">
    <location>
        <begin position="178"/>
        <end position="420"/>
    </location>
</feature>
<dbReference type="CDD" id="cd18544">
    <property type="entry name" value="ABC_6TM_TmrA_like"/>
    <property type="match status" value="1"/>
</dbReference>
<dbReference type="GO" id="GO:0015421">
    <property type="term" value="F:ABC-type oligopeptide transporter activity"/>
    <property type="evidence" value="ECO:0007669"/>
    <property type="project" value="TreeGrafter"/>
</dbReference>
<evidence type="ECO:0000256" key="8">
    <source>
        <dbReference type="ARBA" id="ARBA00023136"/>
    </source>
</evidence>
<protein>
    <recommendedName>
        <fullName evidence="14">ABC transporter ATP-binding protein</fullName>
    </recommendedName>
</protein>
<evidence type="ECO:0000256" key="2">
    <source>
        <dbReference type="ARBA" id="ARBA00022448"/>
    </source>
</evidence>
<feature type="domain" description="ABC transporter" evidence="10">
    <location>
        <begin position="455"/>
        <end position="688"/>
    </location>
</feature>
<keyword evidence="7 9" id="KW-1133">Transmembrane helix</keyword>
<evidence type="ECO:0000259" key="11">
    <source>
        <dbReference type="PROSITE" id="PS50929"/>
    </source>
</evidence>
<comment type="caution">
    <text evidence="12">The sequence shown here is derived from an EMBL/GenBank/DDBJ whole genome shotgun (WGS) entry which is preliminary data.</text>
</comment>
<evidence type="ECO:0008006" key="14">
    <source>
        <dbReference type="Google" id="ProtNLM"/>
    </source>
</evidence>
<evidence type="ECO:0000259" key="10">
    <source>
        <dbReference type="PROSITE" id="PS50893"/>
    </source>
</evidence>
<accession>A0A2S4JUU4</accession>
<dbReference type="InterPro" id="IPR011527">
    <property type="entry name" value="ABC1_TM_dom"/>
</dbReference>
<dbReference type="AlphaFoldDB" id="A0A2S4JUU4"/>
<dbReference type="SMART" id="SM00382">
    <property type="entry name" value="AAA"/>
    <property type="match status" value="1"/>
</dbReference>
<proteinExistence type="predicted"/>
<evidence type="ECO:0000256" key="3">
    <source>
        <dbReference type="ARBA" id="ARBA00022475"/>
    </source>
</evidence>
<evidence type="ECO:0000256" key="6">
    <source>
        <dbReference type="ARBA" id="ARBA00022840"/>
    </source>
</evidence>
<evidence type="ECO:0000313" key="12">
    <source>
        <dbReference type="EMBL" id="POR03291.1"/>
    </source>
</evidence>
<sequence length="709" mass="79203">MIHHQDETIIASYDFGIIRRIARYTAPFRKLVMVALICLVVATAGEVLLPVIIQRAIDHHIMDHWSRLEEDALAEIPSPGEVRRVGSAVYLREERLDRIPRATREDLRQRGILSRESFTLIPREVAREHPDLLAEFSVIPQDADHRWVSLPRSALERLPEQERRALLQHQLQGLRGKALLFLGVLLAVLLGAFGQVYLTAFTGQLVMKKLRHDLFSHTLGQHLGFLGDQPVGRLVTRITNDVETINDLFTSVLAELARNVSLMVAVVATMFALNPRLATITLISMVPVLFITDVIRRKAREAYRAVRRAVGDLNAYLSEHVSGMEIVQIFVQQTRSGGEFTRKNETLTRANLSEMYVFAVFRPLVDFMSSTSLAVVIFFGATLLQAETVSLGVLIAFTNLIRRFYMPVMSISEQFTLLQSAMAGSERVFDLLDQDQRIPDTGVTPLAVESVSGAVEFRDVNFSYRPGEPVLKGLSFRAEPGELVALVGSTGSGKTTVINLLTRLWDVTGGSIHLEGRDLRSYPLGALRQAVQQIQQDVFLFDDTIRTNIALGKKVSDEEIMEACRAVQVASFIEDLPRGLDTRLTGGTRNISAGQGQLLAFARVLIHNPPVLVLDEATSSIDSETERKLQQAVETITRGRTSLVVAHRLSTIQHAHRILVLSRGELVESGTHQELLARDGLYATLHRFQFDHPRDQQREPGQPRDTPRG</sequence>
<organism evidence="12 13">
    <name type="scientific">Alkalispirochaeta sphaeroplastigenens</name>
    <dbReference type="NCBI Taxonomy" id="1187066"/>
    <lineage>
        <taxon>Bacteria</taxon>
        <taxon>Pseudomonadati</taxon>
        <taxon>Spirochaetota</taxon>
        <taxon>Spirochaetia</taxon>
        <taxon>Spirochaetales</taxon>
        <taxon>Spirochaetaceae</taxon>
        <taxon>Alkalispirochaeta</taxon>
    </lineage>
</organism>
<reference evidence="13" key="1">
    <citation type="submission" date="2015-12" db="EMBL/GenBank/DDBJ databases">
        <authorList>
            <person name="Lodha T.D."/>
            <person name="Chintalapati S."/>
            <person name="Chintalapati V.R."/>
            <person name="Sravanthi T."/>
        </authorList>
    </citation>
    <scope>NUCLEOTIDE SEQUENCE [LARGE SCALE GENOMIC DNA]</scope>
    <source>
        <strain evidence="13">JC133</strain>
    </source>
</reference>
<keyword evidence="6" id="KW-0067">ATP-binding</keyword>
<feature type="transmembrane region" description="Helical" evidence="9">
    <location>
        <begin position="31"/>
        <end position="53"/>
    </location>
</feature>
<keyword evidence="13" id="KW-1185">Reference proteome</keyword>
<dbReference type="PANTHER" id="PTHR43394:SF1">
    <property type="entry name" value="ATP-BINDING CASSETTE SUB-FAMILY B MEMBER 10, MITOCHONDRIAL"/>
    <property type="match status" value="1"/>
</dbReference>
<evidence type="ECO:0000313" key="13">
    <source>
        <dbReference type="Proteomes" id="UP000237350"/>
    </source>
</evidence>
<keyword evidence="5" id="KW-0547">Nucleotide-binding</keyword>
<dbReference type="GO" id="GO:0005524">
    <property type="term" value="F:ATP binding"/>
    <property type="evidence" value="ECO:0007669"/>
    <property type="project" value="UniProtKB-KW"/>
</dbReference>
<keyword evidence="8 9" id="KW-0472">Membrane</keyword>
<evidence type="ECO:0000256" key="4">
    <source>
        <dbReference type="ARBA" id="ARBA00022692"/>
    </source>
</evidence>
<evidence type="ECO:0000256" key="9">
    <source>
        <dbReference type="SAM" id="Phobius"/>
    </source>
</evidence>
<dbReference type="InterPro" id="IPR036640">
    <property type="entry name" value="ABC1_TM_sf"/>
</dbReference>
<dbReference type="GO" id="GO:0016887">
    <property type="term" value="F:ATP hydrolysis activity"/>
    <property type="evidence" value="ECO:0007669"/>
    <property type="project" value="InterPro"/>
</dbReference>
<keyword evidence="2" id="KW-0813">Transport</keyword>
<feature type="transmembrane region" description="Helical" evidence="9">
    <location>
        <begin position="178"/>
        <end position="198"/>
    </location>
</feature>
<feature type="transmembrane region" description="Helical" evidence="9">
    <location>
        <begin position="277"/>
        <end position="295"/>
    </location>
</feature>
<dbReference type="InterPro" id="IPR003593">
    <property type="entry name" value="AAA+_ATPase"/>
</dbReference>
<name>A0A2S4JUU4_9SPIO</name>
<dbReference type="InterPro" id="IPR003439">
    <property type="entry name" value="ABC_transporter-like_ATP-bd"/>
</dbReference>
<dbReference type="GO" id="GO:0005886">
    <property type="term" value="C:plasma membrane"/>
    <property type="evidence" value="ECO:0007669"/>
    <property type="project" value="UniProtKB-SubCell"/>
</dbReference>
<dbReference type="InterPro" id="IPR027417">
    <property type="entry name" value="P-loop_NTPase"/>
</dbReference>
<dbReference type="Pfam" id="PF00664">
    <property type="entry name" value="ABC_membrane"/>
    <property type="match status" value="1"/>
</dbReference>
<keyword evidence="3" id="KW-1003">Cell membrane</keyword>
<dbReference type="OrthoDB" id="341671at2"/>
<comment type="subcellular location">
    <subcellularLocation>
        <location evidence="1">Cell membrane</location>
        <topology evidence="1">Multi-pass membrane protein</topology>
    </subcellularLocation>
</comment>
<gene>
    <name evidence="12" type="ORF">AU468_05385</name>
</gene>
<dbReference type="SUPFAM" id="SSF90123">
    <property type="entry name" value="ABC transporter transmembrane region"/>
    <property type="match status" value="1"/>
</dbReference>
<dbReference type="SUPFAM" id="SSF52540">
    <property type="entry name" value="P-loop containing nucleoside triphosphate hydrolases"/>
    <property type="match status" value="1"/>
</dbReference>
<dbReference type="EMBL" id="LPWH01000054">
    <property type="protein sequence ID" value="POR03291.1"/>
    <property type="molecule type" value="Genomic_DNA"/>
</dbReference>
<dbReference type="Pfam" id="PF00005">
    <property type="entry name" value="ABC_tran"/>
    <property type="match status" value="1"/>
</dbReference>
<dbReference type="FunFam" id="3.40.50.300:FF:000221">
    <property type="entry name" value="Multidrug ABC transporter ATP-binding protein"/>
    <property type="match status" value="1"/>
</dbReference>
<evidence type="ECO:0000256" key="1">
    <source>
        <dbReference type="ARBA" id="ARBA00004651"/>
    </source>
</evidence>
<keyword evidence="4 9" id="KW-0812">Transmembrane</keyword>